<evidence type="ECO:0000256" key="2">
    <source>
        <dbReference type="ARBA" id="ARBA00022679"/>
    </source>
</evidence>
<dbReference type="SUPFAM" id="SSF53613">
    <property type="entry name" value="Ribokinase-like"/>
    <property type="match status" value="1"/>
</dbReference>
<dbReference type="PANTHER" id="PTHR43320:SF3">
    <property type="entry name" value="CARBOHYDRATE KINASE PFKB DOMAIN-CONTAINING PROTEIN"/>
    <property type="match status" value="1"/>
</dbReference>
<feature type="domain" description="Carbohydrate kinase PfkB" evidence="5">
    <location>
        <begin position="51"/>
        <end position="315"/>
    </location>
</feature>
<reference evidence="6 7" key="1">
    <citation type="submission" date="2023-10" db="EMBL/GenBank/DDBJ databases">
        <title>Rubellicoccus peritrichatus gen. nov., sp. nov., isolated from an algae of coral reef tank.</title>
        <authorList>
            <person name="Luo J."/>
        </authorList>
    </citation>
    <scope>NUCLEOTIDE SEQUENCE [LARGE SCALE GENOMIC DNA]</scope>
    <source>
        <strain evidence="6 7">CR14</strain>
    </source>
</reference>
<keyword evidence="2 4" id="KW-0808">Transferase</keyword>
<evidence type="ECO:0000259" key="5">
    <source>
        <dbReference type="Pfam" id="PF00294"/>
    </source>
</evidence>
<evidence type="ECO:0000313" key="6">
    <source>
        <dbReference type="EMBL" id="WOO39521.1"/>
    </source>
</evidence>
<dbReference type="CDD" id="cd01168">
    <property type="entry name" value="adenosine_kinase"/>
    <property type="match status" value="1"/>
</dbReference>
<keyword evidence="7" id="KW-1185">Reference proteome</keyword>
<gene>
    <name evidence="6" type="ORF">RZN69_12930</name>
</gene>
<dbReference type="InterPro" id="IPR011611">
    <property type="entry name" value="PfkB_dom"/>
</dbReference>
<dbReference type="PROSITE" id="PS00584">
    <property type="entry name" value="PFKB_KINASES_2"/>
    <property type="match status" value="1"/>
</dbReference>
<dbReference type="GO" id="GO:0016301">
    <property type="term" value="F:kinase activity"/>
    <property type="evidence" value="ECO:0007669"/>
    <property type="project" value="UniProtKB-KW"/>
</dbReference>
<dbReference type="EMBL" id="CP136920">
    <property type="protein sequence ID" value="WOO39521.1"/>
    <property type="molecule type" value="Genomic_DNA"/>
</dbReference>
<dbReference type="PRINTS" id="PR00990">
    <property type="entry name" value="RIBOKINASE"/>
</dbReference>
<accession>A0AAQ3L5Q5</accession>
<dbReference type="Gene3D" id="3.40.1190.20">
    <property type="match status" value="1"/>
</dbReference>
<dbReference type="PANTHER" id="PTHR43320">
    <property type="entry name" value="SUGAR KINASE"/>
    <property type="match status" value="1"/>
</dbReference>
<organism evidence="6 7">
    <name type="scientific">Rubellicoccus peritrichatus</name>
    <dbReference type="NCBI Taxonomy" id="3080537"/>
    <lineage>
        <taxon>Bacteria</taxon>
        <taxon>Pseudomonadati</taxon>
        <taxon>Verrucomicrobiota</taxon>
        <taxon>Opitutia</taxon>
        <taxon>Puniceicoccales</taxon>
        <taxon>Cerasicoccaceae</taxon>
        <taxon>Rubellicoccus</taxon>
    </lineage>
</organism>
<evidence type="ECO:0000256" key="3">
    <source>
        <dbReference type="ARBA" id="ARBA00022777"/>
    </source>
</evidence>
<dbReference type="AlphaFoldDB" id="A0AAQ3L5Q5"/>
<comment type="similarity">
    <text evidence="1 4">Belongs to the carbohydrate kinase PfkB family.</text>
</comment>
<dbReference type="InterPro" id="IPR029056">
    <property type="entry name" value="Ribokinase-like"/>
</dbReference>
<evidence type="ECO:0000256" key="4">
    <source>
        <dbReference type="RuleBase" id="RU003704"/>
    </source>
</evidence>
<keyword evidence="3 4" id="KW-0418">Kinase</keyword>
<evidence type="ECO:0000256" key="1">
    <source>
        <dbReference type="ARBA" id="ARBA00010688"/>
    </source>
</evidence>
<name>A0AAQ3L5Q5_9BACT</name>
<evidence type="ECO:0000313" key="7">
    <source>
        <dbReference type="Proteomes" id="UP001304300"/>
    </source>
</evidence>
<sequence length="332" mass="34914">MAEKKYKLIGVGSPIVDSLAQVDEAFVQSIEGAKGGMELVNGEQLAAMMARLDNMAEAPGGSAGNTAVAVARLGLPTTFLGKIGNDVGGEFYRDRFVALGGDGSRFKIGTVENGRCLSLITPDSERTMRTNLGAAMTLAPDEVSAADFAECKHAHIEGYILFNRDLMYKVLDSAKEAGCTISLDLASFEVVGATKDILEGLLKKYVDIVFANEEEGNAFTGLGEDYEAMALKLGELCSIAVVKIGAKGSLIAENGTIHKVEPIVIEQAVDTTGAGDLWAGGFLYGWLSGNSLAECGEFGSKLGAEVVQVIGAALSDDRWKTLSNEMGSEAHV</sequence>
<dbReference type="Pfam" id="PF00294">
    <property type="entry name" value="PfkB"/>
    <property type="match status" value="1"/>
</dbReference>
<protein>
    <submittedName>
        <fullName evidence="6">Adenosine kinase</fullName>
    </submittedName>
</protein>
<proteinExistence type="inferred from homology"/>
<dbReference type="InterPro" id="IPR052700">
    <property type="entry name" value="Carb_kinase_PfkB-like"/>
</dbReference>
<dbReference type="PROSITE" id="PS00583">
    <property type="entry name" value="PFKB_KINASES_1"/>
    <property type="match status" value="1"/>
</dbReference>
<dbReference type="InterPro" id="IPR002139">
    <property type="entry name" value="Ribo/fructo_kinase"/>
</dbReference>
<dbReference type="InterPro" id="IPR002173">
    <property type="entry name" value="Carboh/pur_kinase_PfkB_CS"/>
</dbReference>
<dbReference type="KEGG" id="puo:RZN69_12930"/>
<dbReference type="RefSeq" id="WP_317831443.1">
    <property type="nucleotide sequence ID" value="NZ_CP136920.1"/>
</dbReference>
<dbReference type="Proteomes" id="UP001304300">
    <property type="component" value="Chromosome"/>
</dbReference>